<organism evidence="1">
    <name type="scientific">viral metagenome</name>
    <dbReference type="NCBI Taxonomy" id="1070528"/>
    <lineage>
        <taxon>unclassified sequences</taxon>
        <taxon>metagenomes</taxon>
        <taxon>organismal metagenomes</taxon>
    </lineage>
</organism>
<dbReference type="EMBL" id="MN739133">
    <property type="protein sequence ID" value="QHS90361.1"/>
    <property type="molecule type" value="Genomic_DNA"/>
</dbReference>
<proteinExistence type="predicted"/>
<accession>A0A6C0BEZ8</accession>
<sequence>MKKYEYEDDDPYIKYLKDNNIDKEGKTKYITQYINIDSSFRNISYEPQIEKSYLLVNNPLQFIQKNVRIYYNDTDMFQINDSVLLQNIEKKQLTIRSVIYEISGLENRYFVFNGDMLNIAAPTLINSDSKRTDAEITINNYEGDIRRELTLDLSGYRYSFDNYTFRIYTFDDELLADFDLDIYGTVIAINNNIIQDDFILPNNIYNTLIYFQNGIYKWIKNNSIAQTNSVGNISLSYINKTHNMIFNTNNFSVKLPKMYYRNDFIYKNPFNTNYVIFITYEEKICDVILTYEHYGGISIDNLTNTQYPITNISKNRFIDIFIDDIGNYTELFGGNNVSINKINYPDYYPLPNKYFINLEKTYTDIVKIKMVNSCFPKLHNNVNDGSTGNTRNNRLYWQIENEDKINMIEIDAGFYNDIDLQQILETHINDTDTRNNMSVYINKKTNTVKFQLNKILVNPSISITTLNDINNDRLTDMDFYIYPDGQYFKYNNLSDTYVLTIFYSNHNVRLNDTIIISKIKYKVIFVTQNSFDIALNKINFNINDINVIIPVRFCLRFDFSYTLVKLLGFDNIITEYEHIITNNNKNILQEPPYILILCDEIPTNMTSITPNKNIFYKIDRYNDCYKTNDDYVYDSYVDTPIYYDEPLRKLNGLTLSYVYPDGTLFDFNKTDHSFVLEIITREEIPLNTHNRKT</sequence>
<dbReference type="AlphaFoldDB" id="A0A6C0BEZ8"/>
<name>A0A6C0BEZ8_9ZZZZ</name>
<reference evidence="1" key="1">
    <citation type="journal article" date="2020" name="Nature">
        <title>Giant virus diversity and host interactions through global metagenomics.</title>
        <authorList>
            <person name="Schulz F."/>
            <person name="Roux S."/>
            <person name="Paez-Espino D."/>
            <person name="Jungbluth S."/>
            <person name="Walsh D.A."/>
            <person name="Denef V.J."/>
            <person name="McMahon K.D."/>
            <person name="Konstantinidis K.T."/>
            <person name="Eloe-Fadrosh E.A."/>
            <person name="Kyrpides N.C."/>
            <person name="Woyke T."/>
        </authorList>
    </citation>
    <scope>NUCLEOTIDE SEQUENCE</scope>
    <source>
        <strain evidence="1">GVMAG-M-3300010160-60</strain>
    </source>
</reference>
<protein>
    <submittedName>
        <fullName evidence="1">Uncharacterized protein</fullName>
    </submittedName>
</protein>
<evidence type="ECO:0000313" key="1">
    <source>
        <dbReference type="EMBL" id="QHS90361.1"/>
    </source>
</evidence>